<dbReference type="PANTHER" id="PTHR42905:SF16">
    <property type="entry name" value="CARBOXYPHOSPHONOENOLPYRUVATE PHOSPHONOMUTASE-LIKE PROTEIN (AFU_ORTHOLOGUE AFUA_5G07230)"/>
    <property type="match status" value="1"/>
</dbReference>
<sequence>MVTQAEKASIFQALHQQQGAFIIPNPWDQGSAHLLEILGFKALATTSAGYAFTLGKADGQVGREQMMRHLIELTSATTLPVSADLENGFGDAPEYVAETILLAGQSGVVGGSIEDSTGRADDPIYTIDVAAERIRAAAEAARSLPFKFTLTARAENFLVGRADLKDTIKRLQAYQDAGADVLFAPGLKTRDDIAAVVSSVDRPVNVIMGMAGVKLTLGDLADIGVKRVSTGSSLARVALAAFIKAAKELQDQGTFNYADLVIPSPQINALFSQNTR</sequence>
<dbReference type="Gene3D" id="6.10.250.2750">
    <property type="match status" value="1"/>
</dbReference>
<dbReference type="EMBL" id="WINI01000006">
    <property type="protein sequence ID" value="MQR01278.1"/>
    <property type="molecule type" value="Genomic_DNA"/>
</dbReference>
<keyword evidence="1" id="KW-0670">Pyruvate</keyword>
<dbReference type="AlphaFoldDB" id="A0A843YUU7"/>
<accession>A0A843YUU7</accession>
<evidence type="ECO:0000313" key="1">
    <source>
        <dbReference type="EMBL" id="MQR01278.1"/>
    </source>
</evidence>
<dbReference type="PANTHER" id="PTHR42905">
    <property type="entry name" value="PHOSPHOENOLPYRUVATE CARBOXYLASE"/>
    <property type="match status" value="1"/>
</dbReference>
<name>A0A843YUU7_9BURK</name>
<evidence type="ECO:0000313" key="2">
    <source>
        <dbReference type="Proteomes" id="UP000451565"/>
    </source>
</evidence>
<dbReference type="SUPFAM" id="SSF51621">
    <property type="entry name" value="Phosphoenolpyruvate/pyruvate domain"/>
    <property type="match status" value="1"/>
</dbReference>
<dbReference type="RefSeq" id="WP_153234910.1">
    <property type="nucleotide sequence ID" value="NZ_WINI01000006.1"/>
</dbReference>
<dbReference type="InterPro" id="IPR039556">
    <property type="entry name" value="ICL/PEPM"/>
</dbReference>
<comment type="caution">
    <text evidence="1">The sequence shown here is derived from an EMBL/GenBank/DDBJ whole genome shotgun (WGS) entry which is preliminary data.</text>
</comment>
<keyword evidence="1" id="KW-0456">Lyase</keyword>
<dbReference type="CDD" id="cd00377">
    <property type="entry name" value="ICL_PEPM"/>
    <property type="match status" value="1"/>
</dbReference>
<dbReference type="InterPro" id="IPR040442">
    <property type="entry name" value="Pyrv_kinase-like_dom_sf"/>
</dbReference>
<dbReference type="GO" id="GO:0016829">
    <property type="term" value="F:lyase activity"/>
    <property type="evidence" value="ECO:0007669"/>
    <property type="project" value="UniProtKB-KW"/>
</dbReference>
<dbReference type="Proteomes" id="UP000451565">
    <property type="component" value="Unassembled WGS sequence"/>
</dbReference>
<organism evidence="1 2">
    <name type="scientific">Glaciimonas soli</name>
    <dbReference type="NCBI Taxonomy" id="2590999"/>
    <lineage>
        <taxon>Bacteria</taxon>
        <taxon>Pseudomonadati</taxon>
        <taxon>Pseudomonadota</taxon>
        <taxon>Betaproteobacteria</taxon>
        <taxon>Burkholderiales</taxon>
        <taxon>Oxalobacteraceae</taxon>
        <taxon>Glaciimonas</taxon>
    </lineage>
</organism>
<protein>
    <submittedName>
        <fullName evidence="1">Isocitrate lyase/phosphoenolpyruvate mutase family protein</fullName>
    </submittedName>
</protein>
<proteinExistence type="predicted"/>
<dbReference type="OrthoDB" id="9785398at2"/>
<keyword evidence="2" id="KW-1185">Reference proteome</keyword>
<dbReference type="Gene3D" id="3.20.20.60">
    <property type="entry name" value="Phosphoenolpyruvate-binding domains"/>
    <property type="match status" value="1"/>
</dbReference>
<gene>
    <name evidence="1" type="ORF">GEV47_11390</name>
</gene>
<dbReference type="InterPro" id="IPR015813">
    <property type="entry name" value="Pyrv/PenolPyrv_kinase-like_dom"/>
</dbReference>
<reference evidence="1 2" key="1">
    <citation type="submission" date="2019-10" db="EMBL/GenBank/DDBJ databases">
        <title>Glaciimonas soli sp. nov., a psychrophilic bacterium isolated from the forest soil of a high elevation mountain in Taiwan.</title>
        <authorList>
            <person name="Wang L.-T."/>
            <person name="Shieh W.Y."/>
        </authorList>
    </citation>
    <scope>NUCLEOTIDE SEQUENCE [LARGE SCALE GENOMIC DNA]</scope>
    <source>
        <strain evidence="1 2">GS1</strain>
    </source>
</reference>
<dbReference type="Pfam" id="PF13714">
    <property type="entry name" value="PEP_mutase"/>
    <property type="match status" value="1"/>
</dbReference>